<dbReference type="CDD" id="cd00995">
    <property type="entry name" value="PBP2_NikA_DppA_OppA_like"/>
    <property type="match status" value="1"/>
</dbReference>
<keyword evidence="6" id="KW-1185">Reference proteome</keyword>
<dbReference type="Gene3D" id="3.40.190.10">
    <property type="entry name" value="Periplasmic binding protein-like II"/>
    <property type="match status" value="1"/>
</dbReference>
<organism evidence="5 6">
    <name type="scientific">Streptomyces endophyticus</name>
    <dbReference type="NCBI Taxonomy" id="714166"/>
    <lineage>
        <taxon>Bacteria</taxon>
        <taxon>Bacillati</taxon>
        <taxon>Actinomycetota</taxon>
        <taxon>Actinomycetes</taxon>
        <taxon>Kitasatosporales</taxon>
        <taxon>Streptomycetaceae</taxon>
        <taxon>Streptomyces</taxon>
    </lineage>
</organism>
<evidence type="ECO:0000313" key="5">
    <source>
        <dbReference type="EMBL" id="MEB8340760.1"/>
    </source>
</evidence>
<dbReference type="EMBL" id="JAOZYC010000136">
    <property type="protein sequence ID" value="MEB8340760.1"/>
    <property type="molecule type" value="Genomic_DNA"/>
</dbReference>
<evidence type="ECO:0000256" key="1">
    <source>
        <dbReference type="ARBA" id="ARBA00005695"/>
    </source>
</evidence>
<name>A0ABU6F9P4_9ACTN</name>
<dbReference type="InterPro" id="IPR039424">
    <property type="entry name" value="SBP_5"/>
</dbReference>
<reference evidence="5 6" key="1">
    <citation type="submission" date="2022-10" db="EMBL/GenBank/DDBJ databases">
        <authorList>
            <person name="Xie J."/>
            <person name="Shen N."/>
        </authorList>
    </citation>
    <scope>NUCLEOTIDE SEQUENCE [LARGE SCALE GENOMIC DNA]</scope>
    <source>
        <strain evidence="5 6">YIM65594</strain>
    </source>
</reference>
<dbReference type="PANTHER" id="PTHR30290:SF9">
    <property type="entry name" value="OLIGOPEPTIDE-BINDING PROTEIN APPA"/>
    <property type="match status" value="1"/>
</dbReference>
<dbReference type="PANTHER" id="PTHR30290">
    <property type="entry name" value="PERIPLASMIC BINDING COMPONENT OF ABC TRANSPORTER"/>
    <property type="match status" value="1"/>
</dbReference>
<evidence type="ECO:0000259" key="4">
    <source>
        <dbReference type="Pfam" id="PF00496"/>
    </source>
</evidence>
<dbReference type="RefSeq" id="WP_326019662.1">
    <property type="nucleotide sequence ID" value="NZ_JAOZYC010000136.1"/>
</dbReference>
<evidence type="ECO:0000256" key="2">
    <source>
        <dbReference type="ARBA" id="ARBA00022448"/>
    </source>
</evidence>
<gene>
    <name evidence="5" type="ORF">OKJ99_24995</name>
</gene>
<evidence type="ECO:0000256" key="3">
    <source>
        <dbReference type="ARBA" id="ARBA00022729"/>
    </source>
</evidence>
<dbReference type="Proteomes" id="UP001354931">
    <property type="component" value="Unassembled WGS sequence"/>
</dbReference>
<comment type="caution">
    <text evidence="5">The sequence shown here is derived from an EMBL/GenBank/DDBJ whole genome shotgun (WGS) entry which is preliminary data.</text>
</comment>
<dbReference type="Pfam" id="PF00496">
    <property type="entry name" value="SBP_bac_5"/>
    <property type="match status" value="1"/>
</dbReference>
<sequence>MTTPTHARRTTPRWRGRTATALVALLVGMLALAGCGGDGARDLGTLAQHKVDFTPEPTGALDSIVWNVFQGEPQTIDPFRSADYTPNMINSNLCENLLVQRPGQEEIEPNLASRFSNPDPRTWVYTLRKDVTFWDGSPMTAEDVAFSLHQQLTDAKSFNHYLFASVDSVEITGKHEVTVHLKKPDYMFNSELANFAGVVVQKKFYQEHKKTFGSADTGVMCTGPYKFVDWEQAQKIRVERYDGYWNKRLRPKVRRIDFTFLTDESSITAALMSGEIDGTYQPPVSALAQLNAGDAGKLAIGPAPVMTTAVYADPKGPMSDKGMRRALQLAIDWKGIGKTVFATTAEPGKIAMPEAVWGLAHKELSKYTAPLPKVAEPDYAAAKKILTQVPERVRDQEITFVVPDSPTTKSFGLAYKDAADRIGLNFHLLVVPTTGYTNYLYDPETRKGIDLLYTEFWPNVNDPVDWIQTTAVTGALFNQYGYDGVDKLYAKAIGSADKAERAKLVVEMEKKIHGGLMPMMPGVEASTVVFQNNRLTGAPAAFGYVYYPWAAHLGGTGEK</sequence>
<protein>
    <submittedName>
        <fullName evidence="5">ABC transporter substrate-binding protein</fullName>
    </submittedName>
</protein>
<evidence type="ECO:0000313" key="6">
    <source>
        <dbReference type="Proteomes" id="UP001354931"/>
    </source>
</evidence>
<dbReference type="SUPFAM" id="SSF53850">
    <property type="entry name" value="Periplasmic binding protein-like II"/>
    <property type="match status" value="1"/>
</dbReference>
<proteinExistence type="inferred from homology"/>
<comment type="similarity">
    <text evidence="1">Belongs to the bacterial solute-binding protein 5 family.</text>
</comment>
<dbReference type="InterPro" id="IPR030678">
    <property type="entry name" value="Peptide/Ni-bd"/>
</dbReference>
<keyword evidence="2" id="KW-0813">Transport</keyword>
<dbReference type="Gene3D" id="3.10.105.10">
    <property type="entry name" value="Dipeptide-binding Protein, Domain 3"/>
    <property type="match status" value="1"/>
</dbReference>
<dbReference type="InterPro" id="IPR000914">
    <property type="entry name" value="SBP_5_dom"/>
</dbReference>
<accession>A0ABU6F9P4</accession>
<dbReference type="PIRSF" id="PIRSF002741">
    <property type="entry name" value="MppA"/>
    <property type="match status" value="1"/>
</dbReference>
<keyword evidence="3" id="KW-0732">Signal</keyword>
<feature type="domain" description="Solute-binding protein family 5" evidence="4">
    <location>
        <begin position="106"/>
        <end position="469"/>
    </location>
</feature>